<comment type="caution">
    <text evidence="2">The sequence shown here is derived from an EMBL/GenBank/DDBJ whole genome shotgun (WGS) entry which is preliminary data.</text>
</comment>
<feature type="non-terminal residue" evidence="2">
    <location>
        <position position="1"/>
    </location>
</feature>
<dbReference type="InterPro" id="IPR050282">
    <property type="entry name" value="Cycloisomerase_2"/>
</dbReference>
<dbReference type="Pfam" id="PF10282">
    <property type="entry name" value="Lactonase"/>
    <property type="match status" value="1"/>
</dbReference>
<dbReference type="Proteomes" id="UP001530400">
    <property type="component" value="Unassembled WGS sequence"/>
</dbReference>
<dbReference type="InterPro" id="IPR011048">
    <property type="entry name" value="Haem_d1_sf"/>
</dbReference>
<dbReference type="PANTHER" id="PTHR30344">
    <property type="entry name" value="6-PHOSPHOGLUCONOLACTONASE-RELATED"/>
    <property type="match status" value="1"/>
</dbReference>
<evidence type="ECO:0000313" key="3">
    <source>
        <dbReference type="Proteomes" id="UP001530400"/>
    </source>
</evidence>
<accession>A0ABD3PTB8</accession>
<evidence type="ECO:0000313" key="2">
    <source>
        <dbReference type="EMBL" id="KAL3790991.1"/>
    </source>
</evidence>
<dbReference type="InterPro" id="IPR019405">
    <property type="entry name" value="Lactonase_7-beta_prop"/>
</dbReference>
<proteinExistence type="inferred from homology"/>
<gene>
    <name evidence="2" type="ORF">ACHAWO_004808</name>
</gene>
<sequence>QPSRLNVVYTCTEDIEENGQILAYKIQSDGSLTQIGSVDAGGTSTCYLTIDREQRNLIAVNYWDSSLVVIPLSREDGTFLGGVKNKYDPRCGQAMRAAAKKFGGVNHSNNDESTIAQRQVDPHSHALVLDPFEGCVAYVPDLGKDLIREFWYNKNEGSVAIELNVMPSGLSTGRPDGPRYFEFHPRFNVAYCVNELSSTVAVFRVDRELLAEIAHASKNKQPMDRFKNRSTLKLIQSIKTTPAAFPVEMNTCGRMCVHPSGRFVVVSNRGHESITIFKVKQCNSAGGKATKGTLAQVGFFHTRGETPRHFQFDASGQILIVANQDSDTIAVFNFNLTTGAINFSGNEYRVPSPNFICSCPMVDRYSEDDDNDVPMAVGNGNLIPIRNLGTASSVPSSVEFDNQKHYQNELQLARMEIDELKKQISILTTPVTSAESTLTSDAAQELKNLFINRNTLDKLEEV</sequence>
<dbReference type="PANTHER" id="PTHR30344:SF1">
    <property type="entry name" value="6-PHOSPHOGLUCONOLACTONASE"/>
    <property type="match status" value="1"/>
</dbReference>
<name>A0ABD3PTB8_9STRA</name>
<evidence type="ECO:0000256" key="1">
    <source>
        <dbReference type="ARBA" id="ARBA00005564"/>
    </source>
</evidence>
<dbReference type="InterPro" id="IPR015943">
    <property type="entry name" value="WD40/YVTN_repeat-like_dom_sf"/>
</dbReference>
<dbReference type="AlphaFoldDB" id="A0ABD3PTB8"/>
<protein>
    <submittedName>
        <fullName evidence="2">Uncharacterized protein</fullName>
    </submittedName>
</protein>
<dbReference type="Gene3D" id="2.130.10.10">
    <property type="entry name" value="YVTN repeat-like/Quinoprotein amine dehydrogenase"/>
    <property type="match status" value="1"/>
</dbReference>
<reference evidence="2 3" key="1">
    <citation type="submission" date="2024-10" db="EMBL/GenBank/DDBJ databases">
        <title>Updated reference genomes for cyclostephanoid diatoms.</title>
        <authorList>
            <person name="Roberts W.R."/>
            <person name="Alverson A.J."/>
        </authorList>
    </citation>
    <scope>NUCLEOTIDE SEQUENCE [LARGE SCALE GENOMIC DNA]</scope>
    <source>
        <strain evidence="2 3">AJA010-31</strain>
    </source>
</reference>
<organism evidence="2 3">
    <name type="scientific">Cyclotella atomus</name>
    <dbReference type="NCBI Taxonomy" id="382360"/>
    <lineage>
        <taxon>Eukaryota</taxon>
        <taxon>Sar</taxon>
        <taxon>Stramenopiles</taxon>
        <taxon>Ochrophyta</taxon>
        <taxon>Bacillariophyta</taxon>
        <taxon>Coscinodiscophyceae</taxon>
        <taxon>Thalassiosirophycidae</taxon>
        <taxon>Stephanodiscales</taxon>
        <taxon>Stephanodiscaceae</taxon>
        <taxon>Cyclotella</taxon>
    </lineage>
</organism>
<keyword evidence="3" id="KW-1185">Reference proteome</keyword>
<comment type="similarity">
    <text evidence="1">Belongs to the cycloisomerase 2 family.</text>
</comment>
<dbReference type="EMBL" id="JALLPJ020000476">
    <property type="protein sequence ID" value="KAL3790991.1"/>
    <property type="molecule type" value="Genomic_DNA"/>
</dbReference>
<dbReference type="SUPFAM" id="SSF51004">
    <property type="entry name" value="C-terminal (heme d1) domain of cytochrome cd1-nitrite reductase"/>
    <property type="match status" value="1"/>
</dbReference>